<gene>
    <name evidence="1" type="ORF">QR721_12315</name>
</gene>
<reference evidence="1" key="1">
    <citation type="submission" date="2023-06" db="EMBL/GenBank/DDBJ databases">
        <title>A Treasure from Seagulls: Isolation and Description of Aciduricobacillus qingdaonensis gen. nov., sp. nov., a Rare Obligately Uric Acid-utilizing Member in the Family Bacillaceae.</title>
        <authorList>
            <person name="Liu W."/>
            <person name="Wang B."/>
        </authorList>
    </citation>
    <scope>NUCLEOTIDE SEQUENCE</scope>
    <source>
        <strain evidence="1">44XB</strain>
    </source>
</reference>
<sequence>MARKCEVCGRIENYEHADHPYDILDVCDGCTEDALHPHEELGM</sequence>
<name>A0ABY9KV23_9BACI</name>
<dbReference type="RefSeq" id="WP_348027401.1">
    <property type="nucleotide sequence ID" value="NZ_CP129113.1"/>
</dbReference>
<protein>
    <recommendedName>
        <fullName evidence="3">Small CPxCG-related zinc finger protein</fullName>
    </recommendedName>
</protein>
<evidence type="ECO:0008006" key="3">
    <source>
        <dbReference type="Google" id="ProtNLM"/>
    </source>
</evidence>
<keyword evidence="2" id="KW-1185">Reference proteome</keyword>
<accession>A0ABY9KV23</accession>
<dbReference type="Proteomes" id="UP001180087">
    <property type="component" value="Chromosome"/>
</dbReference>
<evidence type="ECO:0000313" key="1">
    <source>
        <dbReference type="EMBL" id="WLV24409.1"/>
    </source>
</evidence>
<proteinExistence type="predicted"/>
<organism evidence="1 2">
    <name type="scientific">Aciduricibacillus chroicocephali</name>
    <dbReference type="NCBI Taxonomy" id="3054939"/>
    <lineage>
        <taxon>Bacteria</taxon>
        <taxon>Bacillati</taxon>
        <taxon>Bacillota</taxon>
        <taxon>Bacilli</taxon>
        <taxon>Bacillales</taxon>
        <taxon>Bacillaceae</taxon>
        <taxon>Aciduricibacillus</taxon>
    </lineage>
</organism>
<dbReference type="EMBL" id="CP129113">
    <property type="protein sequence ID" value="WLV24409.1"/>
    <property type="molecule type" value="Genomic_DNA"/>
</dbReference>
<evidence type="ECO:0000313" key="2">
    <source>
        <dbReference type="Proteomes" id="UP001180087"/>
    </source>
</evidence>